<evidence type="ECO:0000313" key="2">
    <source>
        <dbReference type="Proteomes" id="UP000515733"/>
    </source>
</evidence>
<dbReference type="EMBL" id="LR778301">
    <property type="protein sequence ID" value="CAB1368564.1"/>
    <property type="molecule type" value="Genomic_DNA"/>
</dbReference>
<dbReference type="KEGG" id="doe:DENOEST_1399"/>
<name>A0A6S6YLF8_9PROT</name>
<proteinExistence type="predicted"/>
<reference evidence="1 2" key="1">
    <citation type="submission" date="2020-03" db="EMBL/GenBank/DDBJ databases">
        <authorList>
            <consortium name="Genoscope - CEA"/>
            <person name="William W."/>
        </authorList>
    </citation>
    <scope>NUCLEOTIDE SEQUENCE [LARGE SCALE GENOMIC DNA]</scope>
    <source>
        <strain evidence="2">DSM 16959</strain>
    </source>
</reference>
<gene>
    <name evidence="1" type="ORF">DENOEST_1399</name>
</gene>
<organism evidence="1 2">
    <name type="scientific">Denitratisoma oestradiolicum</name>
    <dbReference type="NCBI Taxonomy" id="311182"/>
    <lineage>
        <taxon>Bacteria</taxon>
        <taxon>Pseudomonadati</taxon>
        <taxon>Pseudomonadota</taxon>
        <taxon>Betaproteobacteria</taxon>
        <taxon>Nitrosomonadales</taxon>
        <taxon>Sterolibacteriaceae</taxon>
        <taxon>Denitratisoma</taxon>
    </lineage>
</organism>
<accession>A0A6S6YLF8</accession>
<protein>
    <submittedName>
        <fullName evidence="1">Uncharacterized protein</fullName>
    </submittedName>
</protein>
<dbReference type="Proteomes" id="UP000515733">
    <property type="component" value="Chromosome"/>
</dbReference>
<evidence type="ECO:0000313" key="1">
    <source>
        <dbReference type="EMBL" id="CAB1368564.1"/>
    </source>
</evidence>
<dbReference type="AlphaFoldDB" id="A0A6S6YLF8"/>
<sequence>MSGTGPSEDVSEVILLDDVDREVGVALELREESFRLPEGIEKKRIHEVGLRAGQFSH</sequence>
<keyword evidence="2" id="KW-1185">Reference proteome</keyword>